<sequence length="41" mass="4693">MPSCLFSLDLHQEVHVPFEFTVHPIRCDRFLLVACDTPAHA</sequence>
<reference evidence="1 2" key="1">
    <citation type="submission" date="2018-11" db="EMBL/GenBank/DDBJ databases">
        <authorList>
            <person name="Mardanov A.V."/>
            <person name="Ravin N.V."/>
            <person name="Dedysh S.N."/>
        </authorList>
    </citation>
    <scope>NUCLEOTIDE SEQUENCE [LARGE SCALE GENOMIC DNA]</scope>
    <source>
        <strain evidence="1 2">AF10</strain>
    </source>
</reference>
<proteinExistence type="predicted"/>
<evidence type="ECO:0000313" key="2">
    <source>
        <dbReference type="Proteomes" id="UP000289437"/>
    </source>
</evidence>
<comment type="caution">
    <text evidence="1">The sequence shown here is derived from an EMBL/GenBank/DDBJ whole genome shotgun (WGS) entry which is preliminary data.</text>
</comment>
<dbReference type="AlphaFoldDB" id="A0A4Q0SWP2"/>
<accession>A0A4Q0SWP2</accession>
<name>A0A4Q0SWP2_9BACT</name>
<dbReference type="EMBL" id="RDSM01000007">
    <property type="protein sequence ID" value="RXH53849.1"/>
    <property type="molecule type" value="Genomic_DNA"/>
</dbReference>
<reference evidence="2" key="2">
    <citation type="submission" date="2019-02" db="EMBL/GenBank/DDBJ databases">
        <title>Granulicella sibirica sp. nov., a psychrotolerant acidobacterium isolated from an organic soil layer in forested tundra, West Siberia.</title>
        <authorList>
            <person name="Oshkin I.Y."/>
            <person name="Kulichevskaya I.S."/>
            <person name="Rijpstra W.I.C."/>
            <person name="Sinninghe Damste J.S."/>
            <person name="Rakitin A.L."/>
            <person name="Ravin N.V."/>
            <person name="Dedysh S.N."/>
        </authorList>
    </citation>
    <scope>NUCLEOTIDE SEQUENCE [LARGE SCALE GENOMIC DNA]</scope>
    <source>
        <strain evidence="2">AF10</strain>
    </source>
</reference>
<evidence type="ECO:0000313" key="1">
    <source>
        <dbReference type="EMBL" id="RXH53849.1"/>
    </source>
</evidence>
<keyword evidence="2" id="KW-1185">Reference proteome</keyword>
<organism evidence="1 2">
    <name type="scientific">Granulicella sibirica</name>
    <dbReference type="NCBI Taxonomy" id="2479048"/>
    <lineage>
        <taxon>Bacteria</taxon>
        <taxon>Pseudomonadati</taxon>
        <taxon>Acidobacteriota</taxon>
        <taxon>Terriglobia</taxon>
        <taxon>Terriglobales</taxon>
        <taxon>Acidobacteriaceae</taxon>
        <taxon>Granulicella</taxon>
    </lineage>
</organism>
<gene>
    <name evidence="1" type="ORF">GRAN_5187</name>
</gene>
<protein>
    <submittedName>
        <fullName evidence="1">Uncharacterized protein</fullName>
    </submittedName>
</protein>
<dbReference type="Proteomes" id="UP000289437">
    <property type="component" value="Unassembled WGS sequence"/>
</dbReference>